<dbReference type="PANTHER" id="PTHR18849">
    <property type="entry name" value="LEUCINE RICH REPEAT PROTEIN"/>
    <property type="match status" value="1"/>
</dbReference>
<proteinExistence type="predicted"/>
<protein>
    <recommendedName>
        <fullName evidence="6">Transmembrane protein</fullName>
    </recommendedName>
</protein>
<evidence type="ECO:0000256" key="3">
    <source>
        <dbReference type="SAM" id="Phobius"/>
    </source>
</evidence>
<dbReference type="AlphaFoldDB" id="A0A177B215"/>
<evidence type="ECO:0000256" key="1">
    <source>
        <dbReference type="ARBA" id="ARBA00022614"/>
    </source>
</evidence>
<keyword evidence="3" id="KW-0472">Membrane</keyword>
<dbReference type="Pfam" id="PF06979">
    <property type="entry name" value="TMEM70"/>
    <property type="match status" value="1"/>
</dbReference>
<dbReference type="SUPFAM" id="SSF52058">
    <property type="entry name" value="L domain-like"/>
    <property type="match status" value="1"/>
</dbReference>
<sequence>MLISDSYRKFTWTNILGRCIPLSKLKAPRIRKFSQKIEKTNESVDIHKQDWKNPEIIKLTLAHQKLNHAYQRKGFKKLQKRINYKYLDLSDNGITDLSKFDFESVTSMNLKLNYIKSLKVLPKMKNLMWLDLRDNAIESLKGLKSLINLKYLDLRGNQVQFNDQNYRKNQLLMFLLYKLKKLYFNSQIISRYFQKQVEISKLKKYTLVYEYSNKSKKLIIRASALSQLFFWINFGLLYKTLGKKSKIDDGHENDKKWNSPLFYSCIVYGSYIIGAGIFMGLSILLRRTVTNMSISNNLKMIEMKTYGALMGKRIVKIPLKDLSFNSTRFIYTQNVWAERPNDFFYLLFNKDEKNFINANVFDQVICMNRKLKK</sequence>
<keyword evidence="3" id="KW-1133">Transmembrane helix</keyword>
<dbReference type="InterPro" id="IPR001611">
    <property type="entry name" value="Leu-rich_rpt"/>
</dbReference>
<evidence type="ECO:0000313" key="5">
    <source>
        <dbReference type="Proteomes" id="UP000078046"/>
    </source>
</evidence>
<evidence type="ECO:0000313" key="4">
    <source>
        <dbReference type="EMBL" id="OAF68317.1"/>
    </source>
</evidence>
<keyword evidence="5" id="KW-1185">Reference proteome</keyword>
<comment type="caution">
    <text evidence="4">The sequence shown here is derived from an EMBL/GenBank/DDBJ whole genome shotgun (WGS) entry which is preliminary data.</text>
</comment>
<gene>
    <name evidence="4" type="ORF">A3Q56_03945</name>
</gene>
<feature type="transmembrane region" description="Helical" evidence="3">
    <location>
        <begin position="261"/>
        <end position="285"/>
    </location>
</feature>
<dbReference type="EMBL" id="LWCA01000469">
    <property type="protein sequence ID" value="OAF68317.1"/>
    <property type="molecule type" value="Genomic_DNA"/>
</dbReference>
<name>A0A177B215_9BILA</name>
<evidence type="ECO:0000256" key="2">
    <source>
        <dbReference type="ARBA" id="ARBA00022737"/>
    </source>
</evidence>
<dbReference type="PROSITE" id="PS51450">
    <property type="entry name" value="LRR"/>
    <property type="match status" value="2"/>
</dbReference>
<dbReference type="InterPro" id="IPR032675">
    <property type="entry name" value="LRR_dom_sf"/>
</dbReference>
<dbReference type="Proteomes" id="UP000078046">
    <property type="component" value="Unassembled WGS sequence"/>
</dbReference>
<organism evidence="4 5">
    <name type="scientific">Intoshia linei</name>
    <dbReference type="NCBI Taxonomy" id="1819745"/>
    <lineage>
        <taxon>Eukaryota</taxon>
        <taxon>Metazoa</taxon>
        <taxon>Spiralia</taxon>
        <taxon>Lophotrochozoa</taxon>
        <taxon>Mesozoa</taxon>
        <taxon>Orthonectida</taxon>
        <taxon>Rhopaluridae</taxon>
        <taxon>Intoshia</taxon>
    </lineage>
</organism>
<dbReference type="OrthoDB" id="5954088at2759"/>
<keyword evidence="2" id="KW-0677">Repeat</keyword>
<evidence type="ECO:0008006" key="6">
    <source>
        <dbReference type="Google" id="ProtNLM"/>
    </source>
</evidence>
<dbReference type="Pfam" id="PF13516">
    <property type="entry name" value="LRR_6"/>
    <property type="match status" value="1"/>
</dbReference>
<keyword evidence="3" id="KW-0812">Transmembrane</keyword>
<reference evidence="4 5" key="1">
    <citation type="submission" date="2016-04" db="EMBL/GenBank/DDBJ databases">
        <title>The genome of Intoshia linei affirms orthonectids as highly simplified spiralians.</title>
        <authorList>
            <person name="Mikhailov K.V."/>
            <person name="Slusarev G.S."/>
            <person name="Nikitin M.A."/>
            <person name="Logacheva M.D."/>
            <person name="Penin A."/>
            <person name="Aleoshin V."/>
            <person name="Panchin Y.V."/>
        </authorList>
    </citation>
    <scope>NUCLEOTIDE SEQUENCE [LARGE SCALE GENOMIC DNA]</scope>
    <source>
        <strain evidence="4">Intl2013</strain>
        <tissue evidence="4">Whole animal</tissue>
    </source>
</reference>
<dbReference type="Gene3D" id="3.80.10.10">
    <property type="entry name" value="Ribonuclease Inhibitor"/>
    <property type="match status" value="1"/>
</dbReference>
<accession>A0A177B215</accession>
<dbReference type="InterPro" id="IPR045325">
    <property type="entry name" value="TMEM70/TMEM186/TMEM223"/>
</dbReference>
<feature type="transmembrane region" description="Helical" evidence="3">
    <location>
        <begin position="218"/>
        <end position="241"/>
    </location>
</feature>
<dbReference type="PANTHER" id="PTHR18849:SF4">
    <property type="entry name" value="GENE 29133-RELATED"/>
    <property type="match status" value="1"/>
</dbReference>
<keyword evidence="1" id="KW-0433">Leucine-rich repeat</keyword>